<proteinExistence type="inferred from homology"/>
<evidence type="ECO:0000256" key="2">
    <source>
        <dbReference type="ARBA" id="ARBA00023015"/>
    </source>
</evidence>
<organism evidence="6 7">
    <name type="scientific">Halomonas salipaludis</name>
    <dbReference type="NCBI Taxonomy" id="2032625"/>
    <lineage>
        <taxon>Bacteria</taxon>
        <taxon>Pseudomonadati</taxon>
        <taxon>Pseudomonadota</taxon>
        <taxon>Gammaproteobacteria</taxon>
        <taxon>Oceanospirillales</taxon>
        <taxon>Halomonadaceae</taxon>
        <taxon>Halomonas</taxon>
    </lineage>
</organism>
<dbReference type="RefSeq" id="WP_095620289.1">
    <property type="nucleotide sequence ID" value="NZ_NSKB01000003.1"/>
</dbReference>
<keyword evidence="4" id="KW-0804">Transcription</keyword>
<dbReference type="GO" id="GO:0043565">
    <property type="term" value="F:sequence-specific DNA binding"/>
    <property type="evidence" value="ECO:0007669"/>
    <property type="project" value="TreeGrafter"/>
</dbReference>
<dbReference type="Gene3D" id="3.40.190.290">
    <property type="match status" value="1"/>
</dbReference>
<accession>A0A2A2EXL1</accession>
<gene>
    <name evidence="6" type="ORF">CK498_07620</name>
</gene>
<reference evidence="6 7" key="1">
    <citation type="submission" date="2017-08" db="EMBL/GenBank/DDBJ databases">
        <title>Halomonas alkalisoli sp. nov., isolated from saline alkaline soil.</title>
        <authorList>
            <person name="Wang D."/>
            <person name="Zhang G."/>
        </authorList>
    </citation>
    <scope>NUCLEOTIDE SEQUENCE [LARGE SCALE GENOMIC DNA]</scope>
    <source>
        <strain evidence="6 7">WRN001</strain>
    </source>
</reference>
<dbReference type="Pfam" id="PF03466">
    <property type="entry name" value="LysR_substrate"/>
    <property type="match status" value="1"/>
</dbReference>
<name>A0A2A2EXL1_9GAMM</name>
<dbReference type="InterPro" id="IPR036390">
    <property type="entry name" value="WH_DNA-bd_sf"/>
</dbReference>
<keyword evidence="2" id="KW-0805">Transcription regulation</keyword>
<evidence type="ECO:0000256" key="4">
    <source>
        <dbReference type="ARBA" id="ARBA00023163"/>
    </source>
</evidence>
<dbReference type="Pfam" id="PF00126">
    <property type="entry name" value="HTH_1"/>
    <property type="match status" value="1"/>
</dbReference>
<dbReference type="InterPro" id="IPR058163">
    <property type="entry name" value="LysR-type_TF_proteobact-type"/>
</dbReference>
<dbReference type="InterPro" id="IPR005119">
    <property type="entry name" value="LysR_subst-bd"/>
</dbReference>
<dbReference type="EMBL" id="NSKB01000003">
    <property type="protein sequence ID" value="PAU77115.1"/>
    <property type="molecule type" value="Genomic_DNA"/>
</dbReference>
<dbReference type="GO" id="GO:0003700">
    <property type="term" value="F:DNA-binding transcription factor activity"/>
    <property type="evidence" value="ECO:0007669"/>
    <property type="project" value="InterPro"/>
</dbReference>
<dbReference type="InterPro" id="IPR036388">
    <property type="entry name" value="WH-like_DNA-bd_sf"/>
</dbReference>
<feature type="domain" description="HTH lysR-type" evidence="5">
    <location>
        <begin position="1"/>
        <end position="59"/>
    </location>
</feature>
<dbReference type="OrthoDB" id="9815676at2"/>
<evidence type="ECO:0000313" key="7">
    <source>
        <dbReference type="Proteomes" id="UP000217771"/>
    </source>
</evidence>
<dbReference type="SUPFAM" id="SSF53850">
    <property type="entry name" value="Periplasmic binding protein-like II"/>
    <property type="match status" value="1"/>
</dbReference>
<dbReference type="Proteomes" id="UP000217771">
    <property type="component" value="Unassembled WGS sequence"/>
</dbReference>
<keyword evidence="3" id="KW-0238">DNA-binding</keyword>
<dbReference type="PANTHER" id="PTHR30537">
    <property type="entry name" value="HTH-TYPE TRANSCRIPTIONAL REGULATOR"/>
    <property type="match status" value="1"/>
</dbReference>
<keyword evidence="7" id="KW-1185">Reference proteome</keyword>
<dbReference type="InterPro" id="IPR000847">
    <property type="entry name" value="LysR_HTH_N"/>
</dbReference>
<evidence type="ECO:0000313" key="6">
    <source>
        <dbReference type="EMBL" id="PAU77115.1"/>
    </source>
</evidence>
<sequence length="309" mass="34470">MDRIDTLRTFLRVAEMRSFTRAAASLQMPRSTVSTAIRELETRLGTRLLSRTTRHVALTHDGQELYDRALRLLGELEALEGLFQQDDTQLHGRLRIEAPGRIARLIIVPALPDFFARYPGIELEIGASDRPVNLVAEGVDCAIRVGELAESSLIARPLGQLPLINCASPGYLARHGTPTTLDDLRQHQAIHYASPFGSIAEDWEYREAGESRTLSLPGRVVVDNAESYIAACLAGLGLIQVPTYDVQHHLREERLVEVLPNHRAAPMPLTILYPHRHHRSRLLRVFIAWVETLLSQEIQGLSPPLALSS</sequence>
<protein>
    <submittedName>
        <fullName evidence="6">LysR family transcriptional regulator</fullName>
    </submittedName>
</protein>
<dbReference type="Gene3D" id="1.10.10.10">
    <property type="entry name" value="Winged helix-like DNA-binding domain superfamily/Winged helix DNA-binding domain"/>
    <property type="match status" value="1"/>
</dbReference>
<evidence type="ECO:0000256" key="1">
    <source>
        <dbReference type="ARBA" id="ARBA00009437"/>
    </source>
</evidence>
<comment type="similarity">
    <text evidence="1">Belongs to the LysR transcriptional regulatory family.</text>
</comment>
<dbReference type="SUPFAM" id="SSF46785">
    <property type="entry name" value="Winged helix' DNA-binding domain"/>
    <property type="match status" value="1"/>
</dbReference>
<dbReference type="FunFam" id="1.10.10.10:FF:000001">
    <property type="entry name" value="LysR family transcriptional regulator"/>
    <property type="match status" value="1"/>
</dbReference>
<dbReference type="PROSITE" id="PS50931">
    <property type="entry name" value="HTH_LYSR"/>
    <property type="match status" value="1"/>
</dbReference>
<dbReference type="PANTHER" id="PTHR30537:SF72">
    <property type="entry name" value="LYSR FAMILY TRANSCRIPTIONAL REGULATOR"/>
    <property type="match status" value="1"/>
</dbReference>
<dbReference type="FunFam" id="3.40.190.290:FF:000001">
    <property type="entry name" value="Transcriptional regulator, LysR family"/>
    <property type="match status" value="1"/>
</dbReference>
<dbReference type="GO" id="GO:0006351">
    <property type="term" value="P:DNA-templated transcription"/>
    <property type="evidence" value="ECO:0007669"/>
    <property type="project" value="TreeGrafter"/>
</dbReference>
<dbReference type="CDD" id="cd08472">
    <property type="entry name" value="PBP2_CrgA_like_3"/>
    <property type="match status" value="1"/>
</dbReference>
<dbReference type="AlphaFoldDB" id="A0A2A2EXL1"/>
<evidence type="ECO:0000256" key="3">
    <source>
        <dbReference type="ARBA" id="ARBA00023125"/>
    </source>
</evidence>
<comment type="caution">
    <text evidence="6">The sequence shown here is derived from an EMBL/GenBank/DDBJ whole genome shotgun (WGS) entry which is preliminary data.</text>
</comment>
<evidence type="ECO:0000259" key="5">
    <source>
        <dbReference type="PROSITE" id="PS50931"/>
    </source>
</evidence>